<comment type="caution">
    <text evidence="1">The sequence shown here is derived from an EMBL/GenBank/DDBJ whole genome shotgun (WGS) entry which is preliminary data.</text>
</comment>
<protein>
    <submittedName>
        <fullName evidence="1">Uncharacterized protein</fullName>
    </submittedName>
</protein>
<accession>A0ACB9XID8</accession>
<dbReference type="Proteomes" id="UP001057452">
    <property type="component" value="Chromosome 5"/>
</dbReference>
<reference evidence="1" key="1">
    <citation type="submission" date="2022-05" db="EMBL/GenBank/DDBJ databases">
        <title>Chromosome-level genome of Chaenocephalus aceratus.</title>
        <authorList>
            <person name="Park H."/>
        </authorList>
    </citation>
    <scope>NUCLEOTIDE SEQUENCE</scope>
    <source>
        <strain evidence="1">KU_202001</strain>
    </source>
</reference>
<name>A0ACB9XID8_CHAAC</name>
<proteinExistence type="predicted"/>
<keyword evidence="2" id="KW-1185">Reference proteome</keyword>
<evidence type="ECO:0000313" key="1">
    <source>
        <dbReference type="EMBL" id="KAI4826885.1"/>
    </source>
</evidence>
<sequence length="51" mass="5825">MLYFDKETSGIPFVLTGELFEQSYRPAAFMIAGIVNWLCNFAVGLMFPFIQ</sequence>
<organism evidence="1 2">
    <name type="scientific">Chaenocephalus aceratus</name>
    <name type="common">Blackfin icefish</name>
    <name type="synonym">Chaenichthys aceratus</name>
    <dbReference type="NCBI Taxonomy" id="36190"/>
    <lineage>
        <taxon>Eukaryota</taxon>
        <taxon>Metazoa</taxon>
        <taxon>Chordata</taxon>
        <taxon>Craniata</taxon>
        <taxon>Vertebrata</taxon>
        <taxon>Euteleostomi</taxon>
        <taxon>Actinopterygii</taxon>
        <taxon>Neopterygii</taxon>
        <taxon>Teleostei</taxon>
        <taxon>Neoteleostei</taxon>
        <taxon>Acanthomorphata</taxon>
        <taxon>Eupercaria</taxon>
        <taxon>Perciformes</taxon>
        <taxon>Notothenioidei</taxon>
        <taxon>Channichthyidae</taxon>
        <taxon>Chaenocephalus</taxon>
    </lineage>
</organism>
<feature type="non-terminal residue" evidence="1">
    <location>
        <position position="51"/>
    </location>
</feature>
<evidence type="ECO:0000313" key="2">
    <source>
        <dbReference type="Proteomes" id="UP001057452"/>
    </source>
</evidence>
<gene>
    <name evidence="1" type="ORF">KUCAC02_030315</name>
</gene>
<dbReference type="EMBL" id="CM043789">
    <property type="protein sequence ID" value="KAI4826885.1"/>
    <property type="molecule type" value="Genomic_DNA"/>
</dbReference>